<dbReference type="InterPro" id="IPR050557">
    <property type="entry name" value="RTX_toxin/Mannuronan_C5-epim"/>
</dbReference>
<dbReference type="PANTHER" id="PTHR38340">
    <property type="entry name" value="S-LAYER PROTEIN"/>
    <property type="match status" value="1"/>
</dbReference>
<dbReference type="RefSeq" id="WP_216878671.1">
    <property type="nucleotide sequence ID" value="NZ_JAERQM010000008.1"/>
</dbReference>
<dbReference type="PROSITE" id="PS00330">
    <property type="entry name" value="HEMOLYSIN_CALCIUM"/>
    <property type="match status" value="1"/>
</dbReference>
<dbReference type="PANTHER" id="PTHR38340:SF1">
    <property type="entry name" value="S-LAYER PROTEIN"/>
    <property type="match status" value="1"/>
</dbReference>
<dbReference type="InterPro" id="IPR001343">
    <property type="entry name" value="Hemolysn_Ca-bd"/>
</dbReference>
<evidence type="ECO:0000256" key="1">
    <source>
        <dbReference type="SAM" id="MobiDB-lite"/>
    </source>
</evidence>
<evidence type="ECO:0000313" key="2">
    <source>
        <dbReference type="EMBL" id="MBU8546655.1"/>
    </source>
</evidence>
<feature type="region of interest" description="Disordered" evidence="1">
    <location>
        <begin position="1"/>
        <end position="29"/>
    </location>
</feature>
<dbReference type="EMBL" id="JAERQM010000008">
    <property type="protein sequence ID" value="MBU8546655.1"/>
    <property type="molecule type" value="Genomic_DNA"/>
</dbReference>
<organism evidence="2 3">
    <name type="scientific">Falsiroseomonas oleicola</name>
    <dbReference type="NCBI Taxonomy" id="2801474"/>
    <lineage>
        <taxon>Bacteria</taxon>
        <taxon>Pseudomonadati</taxon>
        <taxon>Pseudomonadota</taxon>
        <taxon>Alphaproteobacteria</taxon>
        <taxon>Acetobacterales</taxon>
        <taxon>Roseomonadaceae</taxon>
        <taxon>Falsiroseomonas</taxon>
    </lineage>
</organism>
<feature type="compositionally biased region" description="Gly residues" evidence="1">
    <location>
        <begin position="47"/>
        <end position="60"/>
    </location>
</feature>
<evidence type="ECO:0008006" key="4">
    <source>
        <dbReference type="Google" id="ProtNLM"/>
    </source>
</evidence>
<comment type="caution">
    <text evidence="2">The sequence shown here is derived from an EMBL/GenBank/DDBJ whole genome shotgun (WGS) entry which is preliminary data.</text>
</comment>
<dbReference type="Proteomes" id="UP000689967">
    <property type="component" value="Unassembled WGS sequence"/>
</dbReference>
<feature type="region of interest" description="Disordered" evidence="1">
    <location>
        <begin position="42"/>
        <end position="71"/>
    </location>
</feature>
<keyword evidence="3" id="KW-1185">Reference proteome</keyword>
<dbReference type="Pfam" id="PF00353">
    <property type="entry name" value="HemolysinCabind"/>
    <property type="match status" value="3"/>
</dbReference>
<proteinExistence type="predicted"/>
<protein>
    <recommendedName>
        <fullName evidence="4">Calcium-binding protein</fullName>
    </recommendedName>
</protein>
<reference evidence="2 3" key="1">
    <citation type="submission" date="2021-01" db="EMBL/GenBank/DDBJ databases">
        <title>Roseomonas sp. nov, a bacterium isolated from an oil production mixture in Yumen Oilfield.</title>
        <authorList>
            <person name="Wu D."/>
        </authorList>
    </citation>
    <scope>NUCLEOTIDE SEQUENCE [LARGE SCALE GENOMIC DNA]</scope>
    <source>
        <strain evidence="2 3">ROY-5-3</strain>
    </source>
</reference>
<accession>A0ABS6HHA4</accession>
<feature type="compositionally biased region" description="Basic and acidic residues" evidence="1">
    <location>
        <begin position="1"/>
        <end position="12"/>
    </location>
</feature>
<sequence>MTDSPKIIDDKALSGVTGGAIGGGNDSVRGGSADNYINAQGGNDSVAGGGGNDMLDGGEGNDLVMGNSGNDTITGGAGDDVLIGGTGADVINGDQVWGAQGNDVIRWHPGEGNDTINGGGGTDQLVLEDTGMTLQQLFNAITPDPGSPRPTMSSHSINLTGVSGTITIGGETIRFTNMESLVNGSYQYFSGRGE</sequence>
<name>A0ABS6HHA4_9PROT</name>
<dbReference type="InterPro" id="IPR018511">
    <property type="entry name" value="Hemolysin-typ_Ca-bd_CS"/>
</dbReference>
<gene>
    <name evidence="2" type="ORF">JJQ90_23245</name>
</gene>
<feature type="compositionally biased region" description="Gly residues" evidence="1">
    <location>
        <begin position="16"/>
        <end position="25"/>
    </location>
</feature>
<evidence type="ECO:0000313" key="3">
    <source>
        <dbReference type="Proteomes" id="UP000689967"/>
    </source>
</evidence>